<dbReference type="PROSITE" id="PS51782">
    <property type="entry name" value="LYSM"/>
    <property type="match status" value="1"/>
</dbReference>
<dbReference type="RefSeq" id="WP_140232868.1">
    <property type="nucleotide sequence ID" value="NZ_CP041036.1"/>
</dbReference>
<dbReference type="SMART" id="SM00257">
    <property type="entry name" value="LysM"/>
    <property type="match status" value="1"/>
</dbReference>
<dbReference type="CDD" id="cd00118">
    <property type="entry name" value="LysM"/>
    <property type="match status" value="1"/>
</dbReference>
<accession>A0A4Y5Y9X9</accession>
<dbReference type="SUPFAM" id="SSF54106">
    <property type="entry name" value="LysM domain"/>
    <property type="match status" value="1"/>
</dbReference>
<dbReference type="Proteomes" id="UP000319809">
    <property type="component" value="Chromosome"/>
</dbReference>
<keyword evidence="1" id="KW-0732">Signal</keyword>
<organism evidence="3 4">
    <name type="scientific">Shewanella polaris</name>
    <dbReference type="NCBI Taxonomy" id="2588449"/>
    <lineage>
        <taxon>Bacteria</taxon>
        <taxon>Pseudomonadati</taxon>
        <taxon>Pseudomonadota</taxon>
        <taxon>Gammaproteobacteria</taxon>
        <taxon>Alteromonadales</taxon>
        <taxon>Shewanellaceae</taxon>
        <taxon>Shewanella</taxon>
    </lineage>
</organism>
<dbReference type="Gene3D" id="3.10.350.10">
    <property type="entry name" value="LysM domain"/>
    <property type="match status" value="1"/>
</dbReference>
<feature type="domain" description="LysM" evidence="2">
    <location>
        <begin position="35"/>
        <end position="83"/>
    </location>
</feature>
<dbReference type="KEGG" id="spol:FH971_00125"/>
<protein>
    <submittedName>
        <fullName evidence="3">LysM peptidoglycan-binding domain-containing protein</fullName>
    </submittedName>
</protein>
<dbReference type="InterPro" id="IPR036779">
    <property type="entry name" value="LysM_dom_sf"/>
</dbReference>
<feature type="signal peptide" evidence="1">
    <location>
        <begin position="1"/>
        <end position="23"/>
    </location>
</feature>
<dbReference type="InterPro" id="IPR018392">
    <property type="entry name" value="LysM"/>
</dbReference>
<dbReference type="PANTHER" id="PTHR34700">
    <property type="entry name" value="POTASSIUM BINDING PROTEIN KBP"/>
    <property type="match status" value="1"/>
</dbReference>
<evidence type="ECO:0000259" key="2">
    <source>
        <dbReference type="PROSITE" id="PS51782"/>
    </source>
</evidence>
<gene>
    <name evidence="3" type="ORF">FH971_00125</name>
</gene>
<dbReference type="PANTHER" id="PTHR34700:SF4">
    <property type="entry name" value="PHAGE-LIKE ELEMENT PBSX PROTEIN XKDP"/>
    <property type="match status" value="1"/>
</dbReference>
<evidence type="ECO:0000256" key="1">
    <source>
        <dbReference type="SAM" id="SignalP"/>
    </source>
</evidence>
<feature type="chain" id="PRO_5021473718" evidence="1">
    <location>
        <begin position="24"/>
        <end position="369"/>
    </location>
</feature>
<dbReference type="Pfam" id="PF01476">
    <property type="entry name" value="LysM"/>
    <property type="match status" value="1"/>
</dbReference>
<sequence>MDFTMKRLLLLVFLCLNFSLASADTLTLKVGGHPDTYVVKKGDTLWDISGYFLNDPWRWPKLWGNNPLIANPHLIYPGDRLTLEFIDGQPRLVVKQHIKKSPEGRVISKNGPIPAVDLALIKPYLVQNRVVDPRWLDGQPIVMSGESPSIHHVVNDVVYVNAMLEQGLKVAIYQTGREFFSPESGELLGREIILASTGRVIESGTVSKVELLSSLRETKGGYHVTPVEDEALMSAYFIPKAADLSVPTSIIATIGNIREAGKLDVVYIDRGADDGVKTGHVFSMFRDGENIVIDNDGNPVRPLDSSTYDKVLAQFSEETAYKMPDVFHGNLMVFKVFDKTSLGLIMFSGRPVRVGDKLSKPEPLTIKGE</sequence>
<proteinExistence type="predicted"/>
<keyword evidence="4" id="KW-1185">Reference proteome</keyword>
<evidence type="ECO:0000313" key="4">
    <source>
        <dbReference type="Proteomes" id="UP000319809"/>
    </source>
</evidence>
<dbReference type="EMBL" id="CP041036">
    <property type="protein sequence ID" value="QDE29514.1"/>
    <property type="molecule type" value="Genomic_DNA"/>
</dbReference>
<name>A0A4Y5Y9X9_9GAMM</name>
<reference evidence="3 4" key="1">
    <citation type="submission" date="2019-06" db="EMBL/GenBank/DDBJ databases">
        <title>The genome of Shewanella sp. SM1901.</title>
        <authorList>
            <person name="Cha Q."/>
        </authorList>
    </citation>
    <scope>NUCLEOTIDE SEQUENCE [LARGE SCALE GENOMIC DNA]</scope>
    <source>
        <strain evidence="3 4">SM1901</strain>
    </source>
</reference>
<dbReference type="AlphaFoldDB" id="A0A4Y5Y9X9"/>
<dbReference type="InterPro" id="IPR052196">
    <property type="entry name" value="Bact_Kbp"/>
</dbReference>
<evidence type="ECO:0000313" key="3">
    <source>
        <dbReference type="EMBL" id="QDE29514.1"/>
    </source>
</evidence>